<keyword evidence="5" id="KW-0694">RNA-binding</keyword>
<evidence type="ECO:0000256" key="1">
    <source>
        <dbReference type="ARBA" id="ARBA00004123"/>
    </source>
</evidence>
<evidence type="ECO:0000256" key="2">
    <source>
        <dbReference type="ARBA" id="ARBA00006850"/>
    </source>
</evidence>
<protein>
    <submittedName>
        <fullName evidence="11">Probable U6 snRNA-associated Sm-like protein LSm4</fullName>
    </submittedName>
</protein>
<keyword evidence="6" id="KW-0508">mRNA splicing</keyword>
<keyword evidence="3" id="KW-0507">mRNA processing</keyword>
<dbReference type="Gene3D" id="2.30.30.100">
    <property type="match status" value="1"/>
</dbReference>
<gene>
    <name evidence="11" type="ORF">BN1204_067060</name>
</gene>
<keyword evidence="4" id="KW-0747">Spliceosome</keyword>
<feature type="compositionally biased region" description="Basic residues" evidence="9">
    <location>
        <begin position="109"/>
        <end position="118"/>
    </location>
</feature>
<evidence type="ECO:0000256" key="8">
    <source>
        <dbReference type="ARBA" id="ARBA00023274"/>
    </source>
</evidence>
<dbReference type="SMART" id="SM00651">
    <property type="entry name" value="Sm"/>
    <property type="match status" value="1"/>
</dbReference>
<dbReference type="InterPro" id="IPR010920">
    <property type="entry name" value="LSM_dom_sf"/>
</dbReference>
<dbReference type="InterPro" id="IPR047575">
    <property type="entry name" value="Sm"/>
</dbReference>
<evidence type="ECO:0000256" key="4">
    <source>
        <dbReference type="ARBA" id="ARBA00022728"/>
    </source>
</evidence>
<reference evidence="11" key="1">
    <citation type="journal article" date="2015" name="PLoS ONE">
        <title>Comprehensive Evaluation of Toxoplasma gondii VEG and Neospora caninum LIV Genomes with Tachyzoite Stage Transcriptome and Proteome Defines Novel Transcript Features.</title>
        <authorList>
            <person name="Ramaprasad A."/>
            <person name="Mourier T."/>
            <person name="Naeem R."/>
            <person name="Malas T.B."/>
            <person name="Moussa E."/>
            <person name="Panigrahi A."/>
            <person name="Vermont S.J."/>
            <person name="Otto T.D."/>
            <person name="Wastling J."/>
            <person name="Pain A."/>
        </authorList>
    </citation>
    <scope>NUCLEOTIDE SEQUENCE</scope>
    <source>
        <strain evidence="11">Liverpool</strain>
    </source>
</reference>
<keyword evidence="8" id="KW-0687">Ribonucleoprotein</keyword>
<feature type="compositionally biased region" description="Gly residues" evidence="9">
    <location>
        <begin position="98"/>
        <end position="108"/>
    </location>
</feature>
<dbReference type="CDD" id="cd01723">
    <property type="entry name" value="LSm4"/>
    <property type="match status" value="1"/>
</dbReference>
<feature type="compositionally biased region" description="Basic and acidic residues" evidence="9">
    <location>
        <begin position="81"/>
        <end position="92"/>
    </location>
</feature>
<dbReference type="InterPro" id="IPR034101">
    <property type="entry name" value="Lsm4"/>
</dbReference>
<dbReference type="GO" id="GO:0000398">
    <property type="term" value="P:mRNA splicing, via spliceosome"/>
    <property type="evidence" value="ECO:0007669"/>
    <property type="project" value="InterPro"/>
</dbReference>
<evidence type="ECO:0000313" key="11">
    <source>
        <dbReference type="EMBL" id="CEL71044.1"/>
    </source>
</evidence>
<evidence type="ECO:0000256" key="3">
    <source>
        <dbReference type="ARBA" id="ARBA00022664"/>
    </source>
</evidence>
<feature type="domain" description="Sm" evidence="10">
    <location>
        <begin position="3"/>
        <end position="76"/>
    </location>
</feature>
<proteinExistence type="inferred from homology"/>
<dbReference type="PROSITE" id="PS52002">
    <property type="entry name" value="SM"/>
    <property type="match status" value="1"/>
</dbReference>
<dbReference type="PANTHER" id="PTHR23338">
    <property type="entry name" value="SMALL NUCLEAR RIBONUCLEOPROTEIN SM"/>
    <property type="match status" value="1"/>
</dbReference>
<comment type="subcellular location">
    <subcellularLocation>
        <location evidence="1">Nucleus</location>
    </subcellularLocation>
</comment>
<evidence type="ECO:0000256" key="5">
    <source>
        <dbReference type="ARBA" id="ARBA00022884"/>
    </source>
</evidence>
<feature type="region of interest" description="Disordered" evidence="9">
    <location>
        <begin position="81"/>
        <end position="120"/>
    </location>
</feature>
<keyword evidence="7" id="KW-0539">Nucleus</keyword>
<dbReference type="AlphaFoldDB" id="A0A0F7ULN8"/>
<organism evidence="11">
    <name type="scientific">Neospora caninum (strain Liverpool)</name>
    <dbReference type="NCBI Taxonomy" id="572307"/>
    <lineage>
        <taxon>Eukaryota</taxon>
        <taxon>Sar</taxon>
        <taxon>Alveolata</taxon>
        <taxon>Apicomplexa</taxon>
        <taxon>Conoidasida</taxon>
        <taxon>Coccidia</taxon>
        <taxon>Eucoccidiorida</taxon>
        <taxon>Eimeriorina</taxon>
        <taxon>Sarcocystidae</taxon>
        <taxon>Neospora</taxon>
    </lineage>
</organism>
<dbReference type="Pfam" id="PF01423">
    <property type="entry name" value="LSM"/>
    <property type="match status" value="1"/>
</dbReference>
<name>A0A0F7ULN8_NEOCL</name>
<comment type="similarity">
    <text evidence="2">Belongs to the snRNP Sm proteins family.</text>
</comment>
<dbReference type="GO" id="GO:0005681">
    <property type="term" value="C:spliceosomal complex"/>
    <property type="evidence" value="ECO:0007669"/>
    <property type="project" value="UniProtKB-KW"/>
</dbReference>
<accession>A0A0F7ULN8</accession>
<dbReference type="EMBL" id="LN714487">
    <property type="protein sequence ID" value="CEL71044.1"/>
    <property type="molecule type" value="Genomic_DNA"/>
</dbReference>
<evidence type="ECO:0000259" key="10">
    <source>
        <dbReference type="PROSITE" id="PS52002"/>
    </source>
</evidence>
<dbReference type="GO" id="GO:0000956">
    <property type="term" value="P:nuclear-transcribed mRNA catabolic process"/>
    <property type="evidence" value="ECO:0007669"/>
    <property type="project" value="InterPro"/>
</dbReference>
<evidence type="ECO:0000256" key="7">
    <source>
        <dbReference type="ARBA" id="ARBA00023242"/>
    </source>
</evidence>
<evidence type="ECO:0000256" key="6">
    <source>
        <dbReference type="ARBA" id="ARBA00023187"/>
    </source>
</evidence>
<dbReference type="GO" id="GO:0003723">
    <property type="term" value="F:RNA binding"/>
    <property type="evidence" value="ECO:0007669"/>
    <property type="project" value="UniProtKB-KW"/>
</dbReference>
<dbReference type="InterPro" id="IPR001163">
    <property type="entry name" value="Sm_dom_euk/arc"/>
</dbReference>
<sequence length="303" mass="34166">MVLPLTLLRAAQNRPMMVELKSGETYSGLLANCDGFMNLHLKDSVCTSKDGERFWKLTECYIRGNMVKYIRLQEEVLETAKDDKKDVRDKPRTRGRGGRGGARGFGGRGKTRRRRSRSGRPVVPLSEVLLSKPGRSTFPRASRFALFVFFCKRLEGEKVWRRARISRCLQAVNDVPFSLLVSYRDIGVSLLIFLSPFTHVDIDTSTRGSARAETSFARVSKSVGSYAVLRVSTAPGKVRARESRLNGFLLTSFRFSSFSDRVSHLLPFSLLGSTGNAFHCPLKLEEIRQNSPKRTLLSLVWRP</sequence>
<evidence type="ECO:0000256" key="9">
    <source>
        <dbReference type="SAM" id="MobiDB-lite"/>
    </source>
</evidence>
<dbReference type="SUPFAM" id="SSF50182">
    <property type="entry name" value="Sm-like ribonucleoproteins"/>
    <property type="match status" value="1"/>
</dbReference>
<dbReference type="InterPro" id="IPR027141">
    <property type="entry name" value="LSm4/Sm_D1/D3"/>
</dbReference>